<evidence type="ECO:0000256" key="1">
    <source>
        <dbReference type="SAM" id="Phobius"/>
    </source>
</evidence>
<gene>
    <name evidence="2" type="ORF">B4N89_42020</name>
</gene>
<organism evidence="2 3">
    <name type="scientific">Embleya scabrispora</name>
    <dbReference type="NCBI Taxonomy" id="159449"/>
    <lineage>
        <taxon>Bacteria</taxon>
        <taxon>Bacillati</taxon>
        <taxon>Actinomycetota</taxon>
        <taxon>Actinomycetes</taxon>
        <taxon>Kitasatosporales</taxon>
        <taxon>Streptomycetaceae</taxon>
        <taxon>Embleya</taxon>
    </lineage>
</organism>
<sequence>MPVTPAAPAPRRPLDRPVLAAVAMTAAAIELAYLPLRRPRLLGLQGVGATSSVLIACGLLACAALALWRPGRARAAGAGALVLGLLSCPMSNLGGFLIGMLLAVLGGSLALAWRETPRHTPEERHASAEPAP</sequence>
<evidence type="ECO:0000313" key="2">
    <source>
        <dbReference type="EMBL" id="OPC77139.1"/>
    </source>
</evidence>
<keyword evidence="1" id="KW-0472">Membrane</keyword>
<evidence type="ECO:0008006" key="4">
    <source>
        <dbReference type="Google" id="ProtNLM"/>
    </source>
</evidence>
<dbReference type="Pfam" id="PF19609">
    <property type="entry name" value="DUF6114"/>
    <property type="match status" value="1"/>
</dbReference>
<accession>A0A1T3NJW2</accession>
<name>A0A1T3NJW2_9ACTN</name>
<dbReference type="AlphaFoldDB" id="A0A1T3NJW2"/>
<dbReference type="InterPro" id="IPR046096">
    <property type="entry name" value="DUF6114"/>
</dbReference>
<keyword evidence="1" id="KW-0812">Transmembrane</keyword>
<keyword evidence="3" id="KW-1185">Reference proteome</keyword>
<proteinExistence type="predicted"/>
<feature type="transmembrane region" description="Helical" evidence="1">
    <location>
        <begin position="18"/>
        <end position="36"/>
    </location>
</feature>
<dbReference type="EMBL" id="MWQN01000004">
    <property type="protein sequence ID" value="OPC77139.1"/>
    <property type="molecule type" value="Genomic_DNA"/>
</dbReference>
<feature type="transmembrane region" description="Helical" evidence="1">
    <location>
        <begin position="42"/>
        <end position="68"/>
    </location>
</feature>
<keyword evidence="1" id="KW-1133">Transmembrane helix</keyword>
<reference evidence="2 3" key="1">
    <citation type="submission" date="2017-03" db="EMBL/GenBank/DDBJ databases">
        <title>Draft genome sequence of Streptomyces scabrisporus NF3, endophyte isolated from Amphipterygium adstringens.</title>
        <authorList>
            <person name="Vazquez M."/>
            <person name="Ceapa C.D."/>
            <person name="Rodriguez Luna D."/>
            <person name="Sanchez Esquivel S."/>
        </authorList>
    </citation>
    <scope>NUCLEOTIDE SEQUENCE [LARGE SCALE GENOMIC DNA]</scope>
    <source>
        <strain evidence="2 3">NF3</strain>
    </source>
</reference>
<protein>
    <recommendedName>
        <fullName evidence="4">Integral membrane protein</fullName>
    </recommendedName>
</protein>
<dbReference type="Proteomes" id="UP000190037">
    <property type="component" value="Unassembled WGS sequence"/>
</dbReference>
<comment type="caution">
    <text evidence="2">The sequence shown here is derived from an EMBL/GenBank/DDBJ whole genome shotgun (WGS) entry which is preliminary data.</text>
</comment>
<evidence type="ECO:0000313" key="3">
    <source>
        <dbReference type="Proteomes" id="UP000190037"/>
    </source>
</evidence>
<feature type="transmembrane region" description="Helical" evidence="1">
    <location>
        <begin position="80"/>
        <end position="113"/>
    </location>
</feature>
<dbReference type="STRING" id="159449.B4N89_42020"/>